<evidence type="ECO:0000259" key="5">
    <source>
        <dbReference type="Pfam" id="PF00884"/>
    </source>
</evidence>
<feature type="domain" description="Sulfatase N-terminal" evidence="5">
    <location>
        <begin position="6"/>
        <end position="127"/>
    </location>
</feature>
<keyword evidence="4" id="KW-0106">Calcium</keyword>
<evidence type="ECO:0000313" key="7">
    <source>
        <dbReference type="Proteomes" id="UP001296943"/>
    </source>
</evidence>
<proteinExistence type="inferred from homology"/>
<organism evidence="6 7">
    <name type="scientific">Aquibacillus albus</name>
    <dbReference type="NCBI Taxonomy" id="1168171"/>
    <lineage>
        <taxon>Bacteria</taxon>
        <taxon>Bacillati</taxon>
        <taxon>Bacillota</taxon>
        <taxon>Bacilli</taxon>
        <taxon>Bacillales</taxon>
        <taxon>Bacillaceae</taxon>
        <taxon>Aquibacillus</taxon>
    </lineage>
</organism>
<reference evidence="6 7" key="1">
    <citation type="submission" date="2021-01" db="EMBL/GenBank/DDBJ databases">
        <title>Genomic Encyclopedia of Type Strains, Phase IV (KMG-IV): sequencing the most valuable type-strain genomes for metagenomic binning, comparative biology and taxonomic classification.</title>
        <authorList>
            <person name="Goeker M."/>
        </authorList>
    </citation>
    <scope>NUCLEOTIDE SEQUENCE [LARGE SCALE GENOMIC DNA]</scope>
    <source>
        <strain evidence="6 7">DSM 23711</strain>
    </source>
</reference>
<dbReference type="InterPro" id="IPR000917">
    <property type="entry name" value="Sulfatase_N"/>
</dbReference>
<gene>
    <name evidence="6" type="ORF">JOC48_000854</name>
</gene>
<comment type="caution">
    <text evidence="6">The sequence shown here is derived from an EMBL/GenBank/DDBJ whole genome shotgun (WGS) entry which is preliminary data.</text>
</comment>
<protein>
    <submittedName>
        <fullName evidence="6">Arylsulfatase A-like enzyme</fullName>
    </submittedName>
</protein>
<dbReference type="EMBL" id="JAFBDR010000003">
    <property type="protein sequence ID" value="MBM7570376.1"/>
    <property type="molecule type" value="Genomic_DNA"/>
</dbReference>
<name>A0ABS2MWZ3_9BACI</name>
<dbReference type="Gene3D" id="3.40.720.10">
    <property type="entry name" value="Alkaline Phosphatase, subunit A"/>
    <property type="match status" value="1"/>
</dbReference>
<dbReference type="InterPro" id="IPR024607">
    <property type="entry name" value="Sulfatase_CS"/>
</dbReference>
<dbReference type="Pfam" id="PF00884">
    <property type="entry name" value="Sulfatase"/>
    <property type="match status" value="1"/>
</dbReference>
<dbReference type="PROSITE" id="PS00149">
    <property type="entry name" value="SULFATASE_2"/>
    <property type="match status" value="1"/>
</dbReference>
<dbReference type="PANTHER" id="PTHR42693">
    <property type="entry name" value="ARYLSULFATASE FAMILY MEMBER"/>
    <property type="match status" value="1"/>
</dbReference>
<dbReference type="PANTHER" id="PTHR42693:SF53">
    <property type="entry name" value="ENDO-4-O-SULFATASE"/>
    <property type="match status" value="1"/>
</dbReference>
<evidence type="ECO:0000256" key="4">
    <source>
        <dbReference type="ARBA" id="ARBA00022837"/>
    </source>
</evidence>
<sequence length="131" mass="14440">MKQKNPNILLILADDLGFSDLGSFGGEINTPNLDQLANDGLRFTQYYNSARCCPSRASLLSGLYPHQADVGEMTADLETPGYRGYLKDQCVTLAEVLKEDGYHTYLSGKWHVGEKGPIERGFDEFYGILGG</sequence>
<evidence type="ECO:0000256" key="3">
    <source>
        <dbReference type="ARBA" id="ARBA00022801"/>
    </source>
</evidence>
<keyword evidence="7" id="KW-1185">Reference proteome</keyword>
<dbReference type="InterPro" id="IPR017850">
    <property type="entry name" value="Alkaline_phosphatase_core_sf"/>
</dbReference>
<accession>A0ABS2MWZ3</accession>
<evidence type="ECO:0000256" key="1">
    <source>
        <dbReference type="ARBA" id="ARBA00008779"/>
    </source>
</evidence>
<dbReference type="SUPFAM" id="SSF53649">
    <property type="entry name" value="Alkaline phosphatase-like"/>
    <property type="match status" value="1"/>
</dbReference>
<keyword evidence="3" id="KW-0378">Hydrolase</keyword>
<comment type="similarity">
    <text evidence="1">Belongs to the sulfatase family.</text>
</comment>
<keyword evidence="2" id="KW-0479">Metal-binding</keyword>
<evidence type="ECO:0000256" key="2">
    <source>
        <dbReference type="ARBA" id="ARBA00022723"/>
    </source>
</evidence>
<evidence type="ECO:0000313" key="6">
    <source>
        <dbReference type="EMBL" id="MBM7570376.1"/>
    </source>
</evidence>
<dbReference type="Proteomes" id="UP001296943">
    <property type="component" value="Unassembled WGS sequence"/>
</dbReference>
<dbReference type="InterPro" id="IPR050738">
    <property type="entry name" value="Sulfatase"/>
</dbReference>
<dbReference type="RefSeq" id="WP_239584183.1">
    <property type="nucleotide sequence ID" value="NZ_JAFBDR010000003.1"/>
</dbReference>